<dbReference type="GO" id="GO:0008168">
    <property type="term" value="F:methyltransferase activity"/>
    <property type="evidence" value="ECO:0007669"/>
    <property type="project" value="UniProtKB-KW"/>
</dbReference>
<evidence type="ECO:0000313" key="9">
    <source>
        <dbReference type="EMBL" id="MEE3927970.1"/>
    </source>
</evidence>
<feature type="domain" description="Type II methyltransferase M.TaqI-like" evidence="8">
    <location>
        <begin position="71"/>
        <end position="155"/>
    </location>
</feature>
<dbReference type="PRINTS" id="PR00507">
    <property type="entry name" value="N12N6MTFRASE"/>
</dbReference>
<dbReference type="RefSeq" id="WP_330500385.1">
    <property type="nucleotide sequence ID" value="NZ_JAZDWZ010000001.1"/>
</dbReference>
<evidence type="ECO:0000256" key="4">
    <source>
        <dbReference type="ARBA" id="ARBA00022691"/>
    </source>
</evidence>
<comment type="caution">
    <text evidence="9">The sequence shown here is derived from an EMBL/GenBank/DDBJ whole genome shotgun (WGS) entry which is preliminary data.</text>
</comment>
<gene>
    <name evidence="9" type="ORF">V2E24_00050</name>
</gene>
<dbReference type="InterPro" id="IPR002052">
    <property type="entry name" value="DNA_methylase_N6_adenine_CS"/>
</dbReference>
<dbReference type="InterPro" id="IPR011639">
    <property type="entry name" value="MethylTrfase_TaqI-like_dom"/>
</dbReference>
<evidence type="ECO:0000256" key="1">
    <source>
        <dbReference type="ARBA" id="ARBA00011900"/>
    </source>
</evidence>
<dbReference type="SUPFAM" id="SSF53335">
    <property type="entry name" value="S-adenosyl-L-methionine-dependent methyltransferases"/>
    <property type="match status" value="1"/>
</dbReference>
<evidence type="ECO:0000256" key="2">
    <source>
        <dbReference type="ARBA" id="ARBA00022603"/>
    </source>
</evidence>
<dbReference type="PROSITE" id="PS00092">
    <property type="entry name" value="N6_MTASE"/>
    <property type="match status" value="1"/>
</dbReference>
<keyword evidence="10" id="KW-1185">Reference proteome</keyword>
<dbReference type="EMBL" id="JAZDWZ010000001">
    <property type="protein sequence ID" value="MEE3927970.1"/>
    <property type="molecule type" value="Genomic_DNA"/>
</dbReference>
<dbReference type="Gene3D" id="3.40.50.150">
    <property type="entry name" value="Vaccinia Virus protein VP39"/>
    <property type="match status" value="1"/>
</dbReference>
<dbReference type="GO" id="GO:0032259">
    <property type="term" value="P:methylation"/>
    <property type="evidence" value="ECO:0007669"/>
    <property type="project" value="UniProtKB-KW"/>
</dbReference>
<dbReference type="Pfam" id="PF07669">
    <property type="entry name" value="Eco57I"/>
    <property type="match status" value="1"/>
</dbReference>
<sequence>MDKKLLGQVFTPAFIVDKMIKLISKTNPNLILEPSSGSGNFYHPLTKKFKNVIGVEIDTKIAHQGAIIKSYFDTNFKADVIIGNPPYVDFKNISDKPKNTILIHKPNLYLYFLEKALNDLNVNGELIWIVPASVFTNSSSKKLNELIYKDFSITHFELIAENVWENASIPTAIIKIVKQENHPDKKDYFLANGKIIFGKKEHFDSKIIVKVGGASGFNEKLIKGSSDFVVSSTERTKKLKSILYEPQKWIRAVPKAPDNFTYQIFVNCKTRNTKPFYLLDFQNKNQFIYYDASVLSLFVNCSKKQTYQIIDRLNNMNWEKMGILRDGRYHFSQSVLSAIFES</sequence>
<evidence type="ECO:0000256" key="6">
    <source>
        <dbReference type="ARBA" id="ARBA00023125"/>
    </source>
</evidence>
<dbReference type="EC" id="2.1.1.72" evidence="1"/>
<dbReference type="PANTHER" id="PTHR33841">
    <property type="entry name" value="DNA METHYLTRANSFERASE YEEA-RELATED"/>
    <property type="match status" value="1"/>
</dbReference>
<dbReference type="PANTHER" id="PTHR33841:SF6">
    <property type="entry name" value="TYPE II METHYLTRANSFERASE M.HINDII"/>
    <property type="match status" value="1"/>
</dbReference>
<keyword evidence="3" id="KW-0808">Transferase</keyword>
<keyword evidence="5" id="KW-0680">Restriction system</keyword>
<evidence type="ECO:0000259" key="8">
    <source>
        <dbReference type="Pfam" id="PF07669"/>
    </source>
</evidence>
<evidence type="ECO:0000256" key="5">
    <source>
        <dbReference type="ARBA" id="ARBA00022747"/>
    </source>
</evidence>
<evidence type="ECO:0000256" key="3">
    <source>
        <dbReference type="ARBA" id="ARBA00022679"/>
    </source>
</evidence>
<reference evidence="9" key="1">
    <citation type="submission" date="2024-01" db="EMBL/GenBank/DDBJ databases">
        <title>Genome sequence of Mycoplasma ciconiae type strain DSM 25251.</title>
        <authorList>
            <person name="Spergser J."/>
        </authorList>
    </citation>
    <scope>NUCLEOTIDE SEQUENCE [LARGE SCALE GENOMIC DNA]</scope>
    <source>
        <strain evidence="9">DSM 25251</strain>
    </source>
</reference>
<evidence type="ECO:0000313" key="10">
    <source>
        <dbReference type="Proteomes" id="UP001344817"/>
    </source>
</evidence>
<protein>
    <recommendedName>
        <fullName evidence="1">site-specific DNA-methyltransferase (adenine-specific)</fullName>
        <ecNumber evidence="1">2.1.1.72</ecNumber>
    </recommendedName>
</protein>
<keyword evidence="2 9" id="KW-0489">Methyltransferase</keyword>
<accession>A0ABU7MKA7</accession>
<dbReference type="InterPro" id="IPR050953">
    <property type="entry name" value="N4_N6_ade-DNA_methylase"/>
</dbReference>
<evidence type="ECO:0000256" key="7">
    <source>
        <dbReference type="ARBA" id="ARBA00047942"/>
    </source>
</evidence>
<organism evidence="9 10">
    <name type="scientific">Mycoplasmopsis ciconiae</name>
    <dbReference type="NCBI Taxonomy" id="561067"/>
    <lineage>
        <taxon>Bacteria</taxon>
        <taxon>Bacillati</taxon>
        <taxon>Mycoplasmatota</taxon>
        <taxon>Mycoplasmoidales</taxon>
        <taxon>Metamycoplasmataceae</taxon>
        <taxon>Mycoplasmopsis</taxon>
    </lineage>
</organism>
<name>A0ABU7MKA7_9BACT</name>
<proteinExistence type="predicted"/>
<keyword evidence="4" id="KW-0949">S-adenosyl-L-methionine</keyword>
<keyword evidence="6" id="KW-0238">DNA-binding</keyword>
<comment type="catalytic activity">
    <reaction evidence="7">
        <text>a 2'-deoxyadenosine in DNA + S-adenosyl-L-methionine = an N(6)-methyl-2'-deoxyadenosine in DNA + S-adenosyl-L-homocysteine + H(+)</text>
        <dbReference type="Rhea" id="RHEA:15197"/>
        <dbReference type="Rhea" id="RHEA-COMP:12418"/>
        <dbReference type="Rhea" id="RHEA-COMP:12419"/>
        <dbReference type="ChEBI" id="CHEBI:15378"/>
        <dbReference type="ChEBI" id="CHEBI:57856"/>
        <dbReference type="ChEBI" id="CHEBI:59789"/>
        <dbReference type="ChEBI" id="CHEBI:90615"/>
        <dbReference type="ChEBI" id="CHEBI:90616"/>
        <dbReference type="EC" id="2.1.1.72"/>
    </reaction>
</comment>
<dbReference type="Proteomes" id="UP001344817">
    <property type="component" value="Unassembled WGS sequence"/>
</dbReference>
<dbReference type="InterPro" id="IPR029063">
    <property type="entry name" value="SAM-dependent_MTases_sf"/>
</dbReference>